<organism evidence="2 3">
    <name type="scientific">Leishmania tarentolae</name>
    <name type="common">Sauroleishmania tarentolae</name>
    <dbReference type="NCBI Taxonomy" id="5689"/>
    <lineage>
        <taxon>Eukaryota</taxon>
        <taxon>Discoba</taxon>
        <taxon>Euglenozoa</taxon>
        <taxon>Kinetoplastea</taxon>
        <taxon>Metakinetoplastina</taxon>
        <taxon>Trypanosomatida</taxon>
        <taxon>Trypanosomatidae</taxon>
        <taxon>Leishmaniinae</taxon>
        <taxon>Leishmania</taxon>
        <taxon>lizard Leishmania</taxon>
    </lineage>
</organism>
<dbReference type="AlphaFoldDB" id="A0A640KEE2"/>
<evidence type="ECO:0000256" key="1">
    <source>
        <dbReference type="SAM" id="Phobius"/>
    </source>
</evidence>
<dbReference type="EMBL" id="BLBS01000023">
    <property type="protein sequence ID" value="GET87812.1"/>
    <property type="molecule type" value="Genomic_DNA"/>
</dbReference>
<protein>
    <submittedName>
        <fullName evidence="2">Dynein light chain 2b, cytoplasmic, putative</fullName>
    </submittedName>
</protein>
<dbReference type="Proteomes" id="UP000419144">
    <property type="component" value="Unassembled WGS sequence"/>
</dbReference>
<name>A0A640KEE2_LEITA</name>
<reference evidence="2" key="1">
    <citation type="submission" date="2019-11" db="EMBL/GenBank/DDBJ databases">
        <title>Leishmania tarentolae CDS.</title>
        <authorList>
            <person name="Goto Y."/>
            <person name="Yamagishi J."/>
        </authorList>
    </citation>
    <scope>NUCLEOTIDE SEQUENCE [LARGE SCALE GENOMIC DNA]</scope>
    <source>
        <strain evidence="2">Parrot Tar II</strain>
    </source>
</reference>
<keyword evidence="1" id="KW-0812">Transmembrane</keyword>
<comment type="caution">
    <text evidence="2">The sequence shown here is derived from an EMBL/GenBank/DDBJ whole genome shotgun (WGS) entry which is preliminary data.</text>
</comment>
<keyword evidence="1" id="KW-1133">Transmembrane helix</keyword>
<gene>
    <name evidence="2" type="ORF">LtaPh_1809951</name>
</gene>
<feature type="transmembrane region" description="Helical" evidence="1">
    <location>
        <begin position="69"/>
        <end position="89"/>
    </location>
</feature>
<dbReference type="VEuPathDB" id="TriTrypDB:LtaPh_1809951"/>
<sequence length="156" mass="17320">MLTISTKTRTPLSTQKGNRCERHAENADIHAHFLASTLSMSASWMMTSMYLLSGATMTSFFLERNRMSWSSLLLSISCSTVLALIASGWKRAAYWTASSRDASVKLWRMAMPSLLMIKNPRTPQWEVMRFTNSSISGPEPAAAMFCCCSCSLGMPT</sequence>
<keyword evidence="1" id="KW-0472">Membrane</keyword>
<accession>A0A640KEE2</accession>
<evidence type="ECO:0000313" key="3">
    <source>
        <dbReference type="Proteomes" id="UP000419144"/>
    </source>
</evidence>
<evidence type="ECO:0000313" key="2">
    <source>
        <dbReference type="EMBL" id="GET87812.1"/>
    </source>
</evidence>
<keyword evidence="3" id="KW-1185">Reference proteome</keyword>
<proteinExistence type="predicted"/>